<keyword evidence="1" id="KW-0732">Signal</keyword>
<dbReference type="Proteomes" id="UP000092498">
    <property type="component" value="Chromosome"/>
</dbReference>
<dbReference type="InParanoid" id="A0A1B1AFN0"/>
<feature type="signal peptide" evidence="1">
    <location>
        <begin position="1"/>
        <end position="24"/>
    </location>
</feature>
<sequence length="145" mass="15443">MKRSTTLAIAAAMGAGLFAGAAEAQQLRDFDALNSGRASEGEAVRMRLSIPFGQAEADHRDTRLAFSLQQGDGQGVRNLDMFSFSLTGDAPPRFETPFAFGAADGEGGFFSKPLNWVWIGLGVGAAYWIYDENQDDDAPAPPPPS</sequence>
<protein>
    <submittedName>
        <fullName evidence="2">Uncharacterized protein</fullName>
    </submittedName>
</protein>
<accession>A0A1B1AFN0</accession>
<evidence type="ECO:0000313" key="3">
    <source>
        <dbReference type="Proteomes" id="UP000092498"/>
    </source>
</evidence>
<organism evidence="2 3">
    <name type="scientific">Candidatus Viadribacter manganicus</name>
    <dbReference type="NCBI Taxonomy" id="1759059"/>
    <lineage>
        <taxon>Bacteria</taxon>
        <taxon>Pseudomonadati</taxon>
        <taxon>Pseudomonadota</taxon>
        <taxon>Alphaproteobacteria</taxon>
        <taxon>Hyphomonadales</taxon>
        <taxon>Hyphomonadaceae</taxon>
        <taxon>Candidatus Viadribacter</taxon>
    </lineage>
</organism>
<gene>
    <name evidence="2" type="ORF">ATE48_05260</name>
</gene>
<dbReference type="KEGG" id="cbot:ATE48_05260"/>
<dbReference type="AlphaFoldDB" id="A0A1B1AFN0"/>
<dbReference type="STRING" id="1759059.ATE48_05260"/>
<evidence type="ECO:0000256" key="1">
    <source>
        <dbReference type="SAM" id="SignalP"/>
    </source>
</evidence>
<dbReference type="EMBL" id="CP013244">
    <property type="protein sequence ID" value="ANP45362.1"/>
    <property type="molecule type" value="Genomic_DNA"/>
</dbReference>
<feature type="chain" id="PRO_5008518722" evidence="1">
    <location>
        <begin position="25"/>
        <end position="145"/>
    </location>
</feature>
<keyword evidence="3" id="KW-1185">Reference proteome</keyword>
<reference evidence="2 3" key="1">
    <citation type="submission" date="2015-11" db="EMBL/GenBank/DDBJ databases">
        <title>Whole-Genome Sequence of Candidatus Oderbacter manganicum from the National Park Lower Oder Valley, Germany.</title>
        <authorList>
            <person name="Braun B."/>
            <person name="Liere K."/>
            <person name="Szewzyk U."/>
        </authorList>
    </citation>
    <scope>NUCLEOTIDE SEQUENCE [LARGE SCALE GENOMIC DNA]</scope>
    <source>
        <strain evidence="2 3">OTSz_A_272</strain>
    </source>
</reference>
<name>A0A1B1AFN0_9PROT</name>
<evidence type="ECO:0000313" key="2">
    <source>
        <dbReference type="EMBL" id="ANP45362.1"/>
    </source>
</evidence>
<dbReference type="RefSeq" id="WP_066768533.1">
    <property type="nucleotide sequence ID" value="NZ_CP013244.1"/>
</dbReference>
<proteinExistence type="predicted"/>